<dbReference type="Gene3D" id="1.10.286.20">
    <property type="match status" value="1"/>
</dbReference>
<dbReference type="EMBL" id="DTDR01000055">
    <property type="protein sequence ID" value="HGK63339.1"/>
    <property type="molecule type" value="Genomic_DNA"/>
</dbReference>
<accession>A0A7V3ZUW8</accession>
<dbReference type="InterPro" id="IPR036402">
    <property type="entry name" value="EF-Ts_dimer_sf"/>
</dbReference>
<dbReference type="Gene3D" id="3.30.479.20">
    <property type="entry name" value="Elongation factor Ts, dimerisation domain"/>
    <property type="match status" value="1"/>
</dbReference>
<dbReference type="InterPro" id="IPR018101">
    <property type="entry name" value="Transl_elong_Ts_CS"/>
</dbReference>
<dbReference type="Pfam" id="PF00889">
    <property type="entry name" value="EF_TS"/>
    <property type="match status" value="1"/>
</dbReference>
<keyword evidence="3 5" id="KW-0251">Elongation factor</keyword>
<keyword evidence="5" id="KW-0963">Cytoplasm</keyword>
<dbReference type="GO" id="GO:0003746">
    <property type="term" value="F:translation elongation factor activity"/>
    <property type="evidence" value="ECO:0007669"/>
    <property type="project" value="UniProtKB-UniRule"/>
</dbReference>
<evidence type="ECO:0000256" key="3">
    <source>
        <dbReference type="ARBA" id="ARBA00022768"/>
    </source>
</evidence>
<evidence type="ECO:0000256" key="7">
    <source>
        <dbReference type="RuleBase" id="RU000643"/>
    </source>
</evidence>
<organism evidence="9">
    <name type="scientific">candidate division WOR-3 bacterium</name>
    <dbReference type="NCBI Taxonomy" id="2052148"/>
    <lineage>
        <taxon>Bacteria</taxon>
        <taxon>Bacteria division WOR-3</taxon>
    </lineage>
</organism>
<evidence type="ECO:0000313" key="9">
    <source>
        <dbReference type="EMBL" id="HGK63339.1"/>
    </source>
</evidence>
<comment type="similarity">
    <text evidence="1 5 6">Belongs to the EF-Ts family.</text>
</comment>
<sequence length="198" mass="22763">MKEISIEKIKELRQRTGSGVLDCKLALEEANGDIEKAIEILRKKGIAKAEKKKERPTAEGVIDAYIHPGEKLGVLVEVTCETDFVARNQEFRRFVRDIAMQIAATDPLAISPEDLPPHIIERERKIYEEQLKDSGKPKEVIEKIIQGKLQKFYEEVCLLNQAFIKNPEKTVEVYLKEQIAKFGENIRIKRFARFKIGE</sequence>
<dbReference type="FunFam" id="1.10.8.10:FF:000001">
    <property type="entry name" value="Elongation factor Ts"/>
    <property type="match status" value="1"/>
</dbReference>
<dbReference type="PANTHER" id="PTHR11741:SF0">
    <property type="entry name" value="ELONGATION FACTOR TS, MITOCHONDRIAL"/>
    <property type="match status" value="1"/>
</dbReference>
<evidence type="ECO:0000259" key="8">
    <source>
        <dbReference type="Pfam" id="PF00889"/>
    </source>
</evidence>
<dbReference type="InterPro" id="IPR009060">
    <property type="entry name" value="UBA-like_sf"/>
</dbReference>
<feature type="region of interest" description="Involved in Mg(2+) ion dislocation from EF-Tu" evidence="5">
    <location>
        <begin position="82"/>
        <end position="85"/>
    </location>
</feature>
<dbReference type="InterPro" id="IPR014039">
    <property type="entry name" value="Transl_elong_EFTs/EF1B_dimer"/>
</dbReference>
<dbReference type="SUPFAM" id="SSF54713">
    <property type="entry name" value="Elongation factor Ts (EF-Ts), dimerisation domain"/>
    <property type="match status" value="1"/>
</dbReference>
<name>A0A7V3ZUW8_UNCW3</name>
<feature type="domain" description="Translation elongation factor EFTs/EF1B dimerisation" evidence="8">
    <location>
        <begin position="54"/>
        <end position="198"/>
    </location>
</feature>
<dbReference type="GO" id="GO:0005737">
    <property type="term" value="C:cytoplasm"/>
    <property type="evidence" value="ECO:0007669"/>
    <property type="project" value="UniProtKB-SubCell"/>
</dbReference>
<comment type="caution">
    <text evidence="9">The sequence shown here is derived from an EMBL/GenBank/DDBJ whole genome shotgun (WGS) entry which is preliminary data.</text>
</comment>
<comment type="subcellular location">
    <subcellularLocation>
        <location evidence="5 7">Cytoplasm</location>
    </subcellularLocation>
</comment>
<evidence type="ECO:0000256" key="5">
    <source>
        <dbReference type="HAMAP-Rule" id="MF_00050"/>
    </source>
</evidence>
<comment type="function">
    <text evidence="5 6">Associates with the EF-Tu.GDP complex and induces the exchange of GDP to GTP. It remains bound to the aminoacyl-tRNA.EF-Tu.GTP complex up to the GTP hydrolysis stage on the ribosome.</text>
</comment>
<proteinExistence type="inferred from homology"/>
<dbReference type="FunFam" id="1.10.286.20:FF:000001">
    <property type="entry name" value="Elongation factor Ts"/>
    <property type="match status" value="1"/>
</dbReference>
<protein>
    <recommendedName>
        <fullName evidence="2 5">Elongation factor Ts</fullName>
        <shortName evidence="5">EF-Ts</shortName>
    </recommendedName>
</protein>
<dbReference type="SUPFAM" id="SSF46934">
    <property type="entry name" value="UBA-like"/>
    <property type="match status" value="1"/>
</dbReference>
<dbReference type="HAMAP" id="MF_00050">
    <property type="entry name" value="EF_Ts"/>
    <property type="match status" value="1"/>
</dbReference>
<reference evidence="9" key="1">
    <citation type="journal article" date="2020" name="mSystems">
        <title>Genome- and Community-Level Interaction Insights into Carbon Utilization and Element Cycling Functions of Hydrothermarchaeota in Hydrothermal Sediment.</title>
        <authorList>
            <person name="Zhou Z."/>
            <person name="Liu Y."/>
            <person name="Xu W."/>
            <person name="Pan J."/>
            <person name="Luo Z.H."/>
            <person name="Li M."/>
        </authorList>
    </citation>
    <scope>NUCLEOTIDE SEQUENCE [LARGE SCALE GENOMIC DNA]</scope>
    <source>
        <strain evidence="9">SpSt-697</strain>
    </source>
</reference>
<dbReference type="PROSITE" id="PS01127">
    <property type="entry name" value="EF_TS_2"/>
    <property type="match status" value="1"/>
</dbReference>
<dbReference type="NCBIfam" id="TIGR00116">
    <property type="entry name" value="tsf"/>
    <property type="match status" value="1"/>
</dbReference>
<evidence type="ECO:0000256" key="4">
    <source>
        <dbReference type="ARBA" id="ARBA00022917"/>
    </source>
</evidence>
<evidence type="ECO:0000256" key="2">
    <source>
        <dbReference type="ARBA" id="ARBA00016956"/>
    </source>
</evidence>
<keyword evidence="4 5" id="KW-0648">Protein biosynthesis</keyword>
<gene>
    <name evidence="5 9" type="primary">tsf</name>
    <name evidence="9" type="ORF">ENU74_01885</name>
</gene>
<dbReference type="Gene3D" id="1.10.8.10">
    <property type="entry name" value="DNA helicase RuvA subunit, C-terminal domain"/>
    <property type="match status" value="1"/>
</dbReference>
<dbReference type="PANTHER" id="PTHR11741">
    <property type="entry name" value="ELONGATION FACTOR TS"/>
    <property type="match status" value="1"/>
</dbReference>
<dbReference type="CDD" id="cd14275">
    <property type="entry name" value="UBA_EF-Ts"/>
    <property type="match status" value="1"/>
</dbReference>
<dbReference type="InterPro" id="IPR001816">
    <property type="entry name" value="Transl_elong_EFTs/EF1B"/>
</dbReference>
<evidence type="ECO:0000256" key="1">
    <source>
        <dbReference type="ARBA" id="ARBA00005532"/>
    </source>
</evidence>
<evidence type="ECO:0000256" key="6">
    <source>
        <dbReference type="RuleBase" id="RU000642"/>
    </source>
</evidence>
<dbReference type="AlphaFoldDB" id="A0A7V3ZUW8"/>